<dbReference type="EMBL" id="AP011526">
    <property type="protein sequence ID" value="BAP60602.1"/>
    <property type="molecule type" value="Genomic_DNA"/>
</dbReference>
<evidence type="ECO:0000313" key="3">
    <source>
        <dbReference type="Proteomes" id="UP000264208"/>
    </source>
</evidence>
<dbReference type="Proteomes" id="UP000264208">
    <property type="component" value="Chromosome"/>
</dbReference>
<evidence type="ECO:0000256" key="1">
    <source>
        <dbReference type="SAM" id="Coils"/>
    </source>
</evidence>
<protein>
    <submittedName>
        <fullName evidence="2">Uncharacterized protein</fullName>
    </submittedName>
</protein>
<proteinExistence type="predicted"/>
<dbReference type="GeneID" id="41278904"/>
<dbReference type="KEGG" id="mmak:MMKA1_04850"/>
<evidence type="ECO:0000313" key="2">
    <source>
        <dbReference type="EMBL" id="BAP60602.1"/>
    </source>
</evidence>
<dbReference type="RefSeq" id="WP_146778045.1">
    <property type="nucleotide sequence ID" value="NZ_AP011526.1"/>
</dbReference>
<keyword evidence="1" id="KW-0175">Coiled coil</keyword>
<accession>A0A2Z5PCW4</accession>
<feature type="coiled-coil region" evidence="1">
    <location>
        <begin position="69"/>
        <end position="96"/>
    </location>
</feature>
<reference evidence="2 3" key="1">
    <citation type="submission" date="2009-06" db="EMBL/GenBank/DDBJ databases">
        <title>Molecular Evidence for Microbiologically Influenced Corrosion from genome of Methanogen.</title>
        <authorList>
            <person name="Ito N."/>
            <person name="Tsurumaru H."/>
            <person name="Shimizu A."/>
            <person name="Harada T."/>
            <person name="Hosoyama A."/>
            <person name="Horikawa H."/>
            <person name="Wakai S."/>
            <person name="Sasaki K."/>
            <person name="Nishijima K."/>
            <person name="Ataku H."/>
            <person name="Yamazaki J."/>
            <person name="Mise M."/>
            <person name="Yamazaki S."/>
            <person name="Tanikawa S."/>
            <person name="Harayama S."/>
            <person name="Fujita N."/>
        </authorList>
    </citation>
    <scope>NUCLEOTIDE SEQUENCE [LARGE SCALE GENOMIC DNA]</scope>
    <source>
        <strain evidence="3">KA1 ( NBRC 102054)</strain>
    </source>
</reference>
<gene>
    <name evidence="2" type="ORF">MMKA1_04850</name>
</gene>
<dbReference type="AlphaFoldDB" id="A0A2Z5PCW4"/>
<sequence>MVSDAMHDESFSQSYYGNQSYLTLVSPGTGAKHYIEGSVRNPKYSELVKNVSQWSKDKTNRFYDILSDFMALNNDINNYESVLENLSDKLIGLSGEFADMAAIRDIFTKLDSNHKIHIMYESVANLKTNLTKVLDTNYELSLKYRKDPEISQKIHMEGLYLQFILEFCKIAIKYGIRAKSINYESSSTSNKNWTKFSKYHGLTSLFLLRFIAYSKNKLSAEDLLNDISEYSNLLSFGSDSGDEIFEL</sequence>
<name>A0A2Z5PCW4_METMI</name>
<organism evidence="2 3">
    <name type="scientific">Methanococcus maripaludis KA1</name>
    <dbReference type="NCBI Taxonomy" id="637914"/>
    <lineage>
        <taxon>Archaea</taxon>
        <taxon>Methanobacteriati</taxon>
        <taxon>Methanobacteriota</taxon>
        <taxon>Methanomada group</taxon>
        <taxon>Methanococci</taxon>
        <taxon>Methanococcales</taxon>
        <taxon>Methanococcaceae</taxon>
        <taxon>Methanococcus</taxon>
    </lineage>
</organism>